<dbReference type="Proteomes" id="UP001283361">
    <property type="component" value="Unassembled WGS sequence"/>
</dbReference>
<name>A0AAE1D183_9GAST</name>
<keyword evidence="2" id="KW-1185">Reference proteome</keyword>
<dbReference type="EMBL" id="JAWDGP010005843">
    <property type="protein sequence ID" value="KAK3750896.1"/>
    <property type="molecule type" value="Genomic_DNA"/>
</dbReference>
<evidence type="ECO:0000313" key="2">
    <source>
        <dbReference type="Proteomes" id="UP001283361"/>
    </source>
</evidence>
<sequence length="89" mass="10357">MYVWHKPTFPVKCKGYALNVSSALFSDKDIVARRLLTTYLKTDRPELRKRFRPTHRPVVKANELHFFLPPAQPSPLLFGLSAYDTARRL</sequence>
<evidence type="ECO:0000313" key="1">
    <source>
        <dbReference type="EMBL" id="KAK3750896.1"/>
    </source>
</evidence>
<dbReference type="AlphaFoldDB" id="A0AAE1D183"/>
<accession>A0AAE1D183</accession>
<comment type="caution">
    <text evidence="1">The sequence shown here is derived from an EMBL/GenBank/DDBJ whole genome shotgun (WGS) entry which is preliminary data.</text>
</comment>
<reference evidence="1" key="1">
    <citation type="journal article" date="2023" name="G3 (Bethesda)">
        <title>A reference genome for the long-term kleptoplast-retaining sea slug Elysia crispata morphotype clarki.</title>
        <authorList>
            <person name="Eastman K.E."/>
            <person name="Pendleton A.L."/>
            <person name="Shaikh M.A."/>
            <person name="Suttiyut T."/>
            <person name="Ogas R."/>
            <person name="Tomko P."/>
            <person name="Gavelis G."/>
            <person name="Widhalm J.R."/>
            <person name="Wisecaver J.H."/>
        </authorList>
    </citation>
    <scope>NUCLEOTIDE SEQUENCE</scope>
    <source>
        <strain evidence="1">ECLA1</strain>
    </source>
</reference>
<organism evidence="1 2">
    <name type="scientific">Elysia crispata</name>
    <name type="common">lettuce slug</name>
    <dbReference type="NCBI Taxonomy" id="231223"/>
    <lineage>
        <taxon>Eukaryota</taxon>
        <taxon>Metazoa</taxon>
        <taxon>Spiralia</taxon>
        <taxon>Lophotrochozoa</taxon>
        <taxon>Mollusca</taxon>
        <taxon>Gastropoda</taxon>
        <taxon>Heterobranchia</taxon>
        <taxon>Euthyneura</taxon>
        <taxon>Panpulmonata</taxon>
        <taxon>Sacoglossa</taxon>
        <taxon>Placobranchoidea</taxon>
        <taxon>Plakobranchidae</taxon>
        <taxon>Elysia</taxon>
    </lineage>
</organism>
<gene>
    <name evidence="1" type="ORF">RRG08_029816</name>
</gene>
<protein>
    <submittedName>
        <fullName evidence="1">Uncharacterized protein</fullName>
    </submittedName>
</protein>
<proteinExistence type="predicted"/>